<evidence type="ECO:0000256" key="5">
    <source>
        <dbReference type="ARBA" id="ARBA00022723"/>
    </source>
</evidence>
<dbReference type="Pfam" id="PF18346">
    <property type="entry name" value="SH3_15"/>
    <property type="match status" value="2"/>
</dbReference>
<proteinExistence type="predicted"/>
<dbReference type="PROSITE" id="PS51416">
    <property type="entry name" value="MIB_HERC2"/>
    <property type="match status" value="2"/>
</dbReference>
<comment type="catalytic activity">
    <reaction evidence="1">
        <text>S-ubiquitinyl-[E2 ubiquitin-conjugating enzyme]-L-cysteine + [acceptor protein]-L-lysine = [E2 ubiquitin-conjugating enzyme]-L-cysteine + N(6)-ubiquitinyl-[acceptor protein]-L-lysine.</text>
        <dbReference type="EC" id="2.3.2.27"/>
    </reaction>
</comment>
<dbReference type="OrthoDB" id="5988594at2759"/>
<keyword evidence="7" id="KW-0863">Zinc-finger</keyword>
<evidence type="ECO:0000256" key="4">
    <source>
        <dbReference type="ARBA" id="ARBA00022679"/>
    </source>
</evidence>
<dbReference type="InterPro" id="IPR040847">
    <property type="entry name" value="SH3_15"/>
</dbReference>
<dbReference type="PANTHER" id="PTHR24202">
    <property type="entry name" value="E3 UBIQUITIN-PROTEIN LIGASE MIB2"/>
    <property type="match status" value="1"/>
</dbReference>
<dbReference type="SMART" id="SM00248">
    <property type="entry name" value="ANK"/>
    <property type="match status" value="2"/>
</dbReference>
<dbReference type="GO" id="GO:0008270">
    <property type="term" value="F:zinc ion binding"/>
    <property type="evidence" value="ECO:0007669"/>
    <property type="project" value="UniProtKB-KW"/>
</dbReference>
<dbReference type="InterPro" id="IPR037252">
    <property type="entry name" value="Mib_Herc2_sf"/>
</dbReference>
<dbReference type="PANTHER" id="PTHR24202:SF4">
    <property type="entry name" value="E3 UBIQUITIN-PROTEIN LIGASE MIB2-RELATED"/>
    <property type="match status" value="1"/>
</dbReference>
<dbReference type="Gene3D" id="2.30.30.40">
    <property type="entry name" value="SH3 Domains"/>
    <property type="match status" value="2"/>
</dbReference>
<comment type="caution">
    <text evidence="12">The sequence shown here is derived from an EMBL/GenBank/DDBJ whole genome shotgun (WGS) entry which is preliminary data.</text>
</comment>
<reference evidence="12" key="1">
    <citation type="submission" date="2023-01" db="EMBL/GenBank/DDBJ databases">
        <title>Genome assembly of the deep-sea coral Lophelia pertusa.</title>
        <authorList>
            <person name="Herrera S."/>
            <person name="Cordes E."/>
        </authorList>
    </citation>
    <scope>NUCLEOTIDE SEQUENCE</scope>
    <source>
        <strain evidence="12">USNM1676648</strain>
        <tissue evidence="12">Polyp</tissue>
    </source>
</reference>
<sequence length="454" mass="49709">MELLGTRVVRGRDWRWGNQDGGEGCVGTVVQIGQDKKSPVVAQLVWIQWDCGTKENYRAGVDGKHDLRVFESTNGDIHDISHHFERIDKSQGKGVSVGARQGSIKLEARGIFKGAKVVSGPDWECKESDGGSEMEGEVSEITGWNDESKNDAVRVAWKKGPRENIYRLGKNGKVDLKCTVPVVGGFYYRDHIPLLMVEFKKSQSGFTTGDKVSVQQLTTEKLQGLSAGHGGWNADMEKFIGKVGVVQDFTANGDVLVEYPDRRWRYNPTVLTKIQEFKRGDEVIIKSDKKLVKELQTEHGGWNETMISILGRTGKVLEVDGNGNLVTLVEGDRWMLNPAAVTYVTEPEPGQSQGSSDASSEDPLGLGLFGLFGDLLMRQASGQGGNLSLVNAAKNNQLSRVREILDANPEMIDEIQGGHTALHIACHEGHCDVIRELLDRGASINALGCGKAPR</sequence>
<dbReference type="AlphaFoldDB" id="A0A9W9ZWG6"/>
<keyword evidence="4 12" id="KW-0808">Transferase</keyword>
<dbReference type="GO" id="GO:0016567">
    <property type="term" value="P:protein ubiquitination"/>
    <property type="evidence" value="ECO:0007669"/>
    <property type="project" value="InterPro"/>
</dbReference>
<keyword evidence="12" id="KW-0012">Acyltransferase</keyword>
<dbReference type="GO" id="GO:0061630">
    <property type="term" value="F:ubiquitin protein ligase activity"/>
    <property type="evidence" value="ECO:0007669"/>
    <property type="project" value="UniProtKB-EC"/>
</dbReference>
<dbReference type="GO" id="GO:0005737">
    <property type="term" value="C:cytoplasm"/>
    <property type="evidence" value="ECO:0007669"/>
    <property type="project" value="TreeGrafter"/>
</dbReference>
<dbReference type="Gene3D" id="1.25.40.20">
    <property type="entry name" value="Ankyrin repeat-containing domain"/>
    <property type="match status" value="1"/>
</dbReference>
<keyword evidence="8" id="KW-0833">Ubl conjugation pathway</keyword>
<evidence type="ECO:0000259" key="11">
    <source>
        <dbReference type="PROSITE" id="PS51416"/>
    </source>
</evidence>
<dbReference type="FunFam" id="2.30.30.40:FF:000044">
    <property type="entry name" value="E3 ubiquitin-protein ligase MIB2, putative"/>
    <property type="match status" value="1"/>
</dbReference>
<gene>
    <name evidence="12" type="primary">MIB2_9</name>
    <name evidence="12" type="ORF">OS493_033253</name>
</gene>
<evidence type="ECO:0000256" key="2">
    <source>
        <dbReference type="ARBA" id="ARBA00004906"/>
    </source>
</evidence>
<evidence type="ECO:0000256" key="1">
    <source>
        <dbReference type="ARBA" id="ARBA00000900"/>
    </source>
</evidence>
<evidence type="ECO:0000256" key="7">
    <source>
        <dbReference type="ARBA" id="ARBA00022771"/>
    </source>
</evidence>
<organism evidence="12 13">
    <name type="scientific">Desmophyllum pertusum</name>
    <dbReference type="NCBI Taxonomy" id="174260"/>
    <lineage>
        <taxon>Eukaryota</taxon>
        <taxon>Metazoa</taxon>
        <taxon>Cnidaria</taxon>
        <taxon>Anthozoa</taxon>
        <taxon>Hexacorallia</taxon>
        <taxon>Scleractinia</taxon>
        <taxon>Caryophylliina</taxon>
        <taxon>Caryophylliidae</taxon>
        <taxon>Desmophyllum</taxon>
    </lineage>
</organism>
<dbReference type="InterPro" id="IPR002110">
    <property type="entry name" value="Ankyrin_rpt"/>
</dbReference>
<feature type="repeat" description="ANK" evidence="10">
    <location>
        <begin position="417"/>
        <end position="449"/>
    </location>
</feature>
<keyword evidence="10" id="KW-0040">ANK repeat</keyword>
<dbReference type="InterPro" id="IPR010606">
    <property type="entry name" value="Mib_Herc2"/>
</dbReference>
<dbReference type="EMBL" id="MU825439">
    <property type="protein sequence ID" value="KAJ7389167.1"/>
    <property type="molecule type" value="Genomic_DNA"/>
</dbReference>
<evidence type="ECO:0000313" key="13">
    <source>
        <dbReference type="Proteomes" id="UP001163046"/>
    </source>
</evidence>
<dbReference type="InterPro" id="IPR036770">
    <property type="entry name" value="Ankyrin_rpt-contain_sf"/>
</dbReference>
<evidence type="ECO:0000313" key="12">
    <source>
        <dbReference type="EMBL" id="KAJ7389167.1"/>
    </source>
</evidence>
<dbReference type="Pfam" id="PF06701">
    <property type="entry name" value="MIB_HERC2"/>
    <property type="match status" value="2"/>
</dbReference>
<dbReference type="Pfam" id="PF12796">
    <property type="entry name" value="Ank_2"/>
    <property type="match status" value="1"/>
</dbReference>
<evidence type="ECO:0000256" key="10">
    <source>
        <dbReference type="PROSITE-ProRule" id="PRU00023"/>
    </source>
</evidence>
<name>A0A9W9ZWG6_9CNID</name>
<evidence type="ECO:0000256" key="8">
    <source>
        <dbReference type="ARBA" id="ARBA00022786"/>
    </source>
</evidence>
<keyword evidence="9" id="KW-0862">Zinc</keyword>
<comment type="pathway">
    <text evidence="2">Protein modification; protein ubiquitination.</text>
</comment>
<keyword evidence="13" id="KW-1185">Reference proteome</keyword>
<evidence type="ECO:0000256" key="3">
    <source>
        <dbReference type="ARBA" id="ARBA00012483"/>
    </source>
</evidence>
<dbReference type="PROSITE" id="PS50297">
    <property type="entry name" value="ANK_REP_REGION"/>
    <property type="match status" value="1"/>
</dbReference>
<feature type="domain" description="MIB/HERC2" evidence="11">
    <location>
        <begin position="1"/>
        <end position="73"/>
    </location>
</feature>
<feature type="domain" description="MIB/HERC2" evidence="11">
    <location>
        <begin position="103"/>
        <end position="182"/>
    </location>
</feature>
<keyword evidence="6" id="KW-0677">Repeat</keyword>
<evidence type="ECO:0000256" key="9">
    <source>
        <dbReference type="ARBA" id="ARBA00022833"/>
    </source>
</evidence>
<dbReference type="PROSITE" id="PS50088">
    <property type="entry name" value="ANK_REPEAT"/>
    <property type="match status" value="1"/>
</dbReference>
<protein>
    <recommendedName>
        <fullName evidence="3">RING-type E3 ubiquitin transferase</fullName>
        <ecNumber evidence="3">2.3.2.27</ecNumber>
    </recommendedName>
</protein>
<evidence type="ECO:0000256" key="6">
    <source>
        <dbReference type="ARBA" id="ARBA00022737"/>
    </source>
</evidence>
<dbReference type="Proteomes" id="UP001163046">
    <property type="component" value="Unassembled WGS sequence"/>
</dbReference>
<dbReference type="SUPFAM" id="SSF48403">
    <property type="entry name" value="Ankyrin repeat"/>
    <property type="match status" value="1"/>
</dbReference>
<keyword evidence="5" id="KW-0479">Metal-binding</keyword>
<dbReference type="SUPFAM" id="SSF159034">
    <property type="entry name" value="Mib/herc2 domain-like"/>
    <property type="match status" value="2"/>
</dbReference>
<dbReference type="EC" id="2.3.2.27" evidence="3"/>
<accession>A0A9W9ZWG6</accession>
<dbReference type="FunFam" id="2.30.30.40:FF:000078">
    <property type="entry name" value="Putative e3 ubiquitin-protein ligase mib2"/>
    <property type="match status" value="1"/>
</dbReference>